<evidence type="ECO:0000256" key="6">
    <source>
        <dbReference type="ARBA" id="ARBA00031445"/>
    </source>
</evidence>
<keyword evidence="10" id="KW-0328">Glycosyltransferase</keyword>
<dbReference type="Gene3D" id="3.40.50.11720">
    <property type="entry name" value="3-Deoxy-D-manno-octulosonic-acid transferase, N-terminal domain"/>
    <property type="match status" value="1"/>
</dbReference>
<name>A0ABU7LWR5_9PROT</name>
<feature type="domain" description="3-deoxy-D-manno-octulosonic-acid transferase N-terminal" evidence="9">
    <location>
        <begin position="38"/>
        <end position="213"/>
    </location>
</feature>
<dbReference type="EC" id="2.4.99.12" evidence="3 8"/>
<comment type="similarity">
    <text evidence="8">Belongs to the glycosyltransferase group 1 family.</text>
</comment>
<comment type="caution">
    <text evidence="10">The sequence shown here is derived from an EMBL/GenBank/DDBJ whole genome shotgun (WGS) entry which is preliminary data.</text>
</comment>
<dbReference type="Proteomes" id="UP001310692">
    <property type="component" value="Unassembled WGS sequence"/>
</dbReference>
<dbReference type="InterPro" id="IPR007507">
    <property type="entry name" value="Glycos_transf_N"/>
</dbReference>
<accession>A0ABU7LWR5</accession>
<dbReference type="EMBL" id="JAZDRO010000001">
    <property type="protein sequence ID" value="MEE2565970.1"/>
    <property type="molecule type" value="Genomic_DNA"/>
</dbReference>
<keyword evidence="8" id="KW-0448">Lipopolysaccharide biosynthesis</keyword>
<comment type="pathway">
    <text evidence="2 8">Bacterial outer membrane biogenesis; LPS core biosynthesis.</text>
</comment>
<dbReference type="Pfam" id="PF04413">
    <property type="entry name" value="Glycos_transf_N"/>
    <property type="match status" value="1"/>
</dbReference>
<protein>
    <recommendedName>
        <fullName evidence="4 8">3-deoxy-D-manno-octulosonic acid transferase</fullName>
        <shortName evidence="8">Kdo transferase</shortName>
        <ecNumber evidence="3 8">2.4.99.12</ecNumber>
    </recommendedName>
    <alternativeName>
        <fullName evidence="6 8">Lipid IV(A) 3-deoxy-D-manno-octulosonic acid transferase</fullName>
    </alternativeName>
</protein>
<dbReference type="RefSeq" id="WP_330195499.1">
    <property type="nucleotide sequence ID" value="NZ_JAZDRO010000001.1"/>
</dbReference>
<keyword evidence="8" id="KW-1003">Cell membrane</keyword>
<sequence length="426" mass="45315">MSLPLMLYAYRALTWALGPVAALMLRSRADHGKEDAGRLGERFGRYSKARPDGPLVWMHGASVGESLILLTLIDAIRAERGAVNVLVTTGTLTSADLVARRAPEGVIHQFLPIDRPGPVRRFLKHWRPDAAVFAESEIWPNLILETQARGIPMVLVNARMNDGSLARWLRWKTSGQALLSAYSWIGAADRRTADGLTKILDTEIPLAGNLKLDAPALLADQSELTALRTALAGRNIWLAASTHEGEETVVLAAHQTLADRHDRPLLILAPRHPERGDALAAQITAGGFTMARRSSGEVPDADSTVWLADTLGEMPLWYGLAPAALIGGSLIDGIGGHNPIEASKAGASIISGPFTASFDDVYAAYRQHDAAIFASDAEAIADAVDAIWSGKGPQADAVTKALTVASGGALKITMSAIRPIFAGSLS</sequence>
<dbReference type="InterPro" id="IPR039901">
    <property type="entry name" value="Kdotransferase"/>
</dbReference>
<evidence type="ECO:0000256" key="5">
    <source>
        <dbReference type="ARBA" id="ARBA00022679"/>
    </source>
</evidence>
<evidence type="ECO:0000256" key="4">
    <source>
        <dbReference type="ARBA" id="ARBA00019077"/>
    </source>
</evidence>
<dbReference type="PANTHER" id="PTHR42755">
    <property type="entry name" value="3-DEOXY-MANNO-OCTULOSONATE CYTIDYLYLTRANSFERASE"/>
    <property type="match status" value="1"/>
</dbReference>
<dbReference type="Gene3D" id="3.40.50.2000">
    <property type="entry name" value="Glycogen Phosphorylase B"/>
    <property type="match status" value="1"/>
</dbReference>
<evidence type="ECO:0000256" key="2">
    <source>
        <dbReference type="ARBA" id="ARBA00004713"/>
    </source>
</evidence>
<evidence type="ECO:0000256" key="7">
    <source>
        <dbReference type="ARBA" id="ARBA00049183"/>
    </source>
</evidence>
<evidence type="ECO:0000256" key="3">
    <source>
        <dbReference type="ARBA" id="ARBA00012621"/>
    </source>
</evidence>
<comment type="function">
    <text evidence="1 8">Involved in lipopolysaccharide (LPS) biosynthesis. Catalyzes the transfer of 3-deoxy-D-manno-octulosonate (Kdo) residue(s) from CMP-Kdo to lipid IV(A), the tetraacyldisaccharide-1,4'-bisphosphate precursor of lipid A.</text>
</comment>
<comment type="subcellular location">
    <subcellularLocation>
        <location evidence="8">Cell membrane</location>
    </subcellularLocation>
</comment>
<evidence type="ECO:0000313" key="10">
    <source>
        <dbReference type="EMBL" id="MEE2565970.1"/>
    </source>
</evidence>
<reference evidence="10 11" key="1">
    <citation type="submission" date="2024-01" db="EMBL/GenBank/DDBJ databases">
        <title>Hyphobacterium bacterium isolated from marine sediment.</title>
        <authorList>
            <person name="Zhao S."/>
        </authorList>
    </citation>
    <scope>NUCLEOTIDE SEQUENCE [LARGE SCALE GENOMIC DNA]</scope>
    <source>
        <strain evidence="10 11">Y60-23</strain>
    </source>
</reference>
<keyword evidence="11" id="KW-1185">Reference proteome</keyword>
<organism evidence="10 11">
    <name type="scientific">Hyphobacterium marinum</name>
    <dbReference type="NCBI Taxonomy" id="3116574"/>
    <lineage>
        <taxon>Bacteria</taxon>
        <taxon>Pseudomonadati</taxon>
        <taxon>Pseudomonadota</taxon>
        <taxon>Alphaproteobacteria</taxon>
        <taxon>Maricaulales</taxon>
        <taxon>Maricaulaceae</taxon>
        <taxon>Hyphobacterium</taxon>
    </lineage>
</organism>
<keyword evidence="8" id="KW-0472">Membrane</keyword>
<evidence type="ECO:0000259" key="9">
    <source>
        <dbReference type="Pfam" id="PF04413"/>
    </source>
</evidence>
<dbReference type="InterPro" id="IPR038107">
    <property type="entry name" value="Glycos_transf_N_sf"/>
</dbReference>
<dbReference type="SUPFAM" id="SSF53756">
    <property type="entry name" value="UDP-Glycosyltransferase/glycogen phosphorylase"/>
    <property type="match status" value="1"/>
</dbReference>
<gene>
    <name evidence="10" type="ORF">V0U35_04695</name>
</gene>
<comment type="catalytic activity">
    <reaction evidence="7 8">
        <text>lipid IVA (E. coli) + CMP-3-deoxy-beta-D-manno-octulosonate = alpha-Kdo-(2-&gt;6)-lipid IVA (E. coli) + CMP + H(+)</text>
        <dbReference type="Rhea" id="RHEA:28066"/>
        <dbReference type="ChEBI" id="CHEBI:15378"/>
        <dbReference type="ChEBI" id="CHEBI:58603"/>
        <dbReference type="ChEBI" id="CHEBI:60364"/>
        <dbReference type="ChEBI" id="CHEBI:60377"/>
        <dbReference type="ChEBI" id="CHEBI:85987"/>
        <dbReference type="EC" id="2.4.99.12"/>
    </reaction>
</comment>
<dbReference type="PANTHER" id="PTHR42755:SF1">
    <property type="entry name" value="3-DEOXY-D-MANNO-OCTULOSONIC ACID TRANSFERASE, MITOCHONDRIAL-RELATED"/>
    <property type="match status" value="1"/>
</dbReference>
<proteinExistence type="inferred from homology"/>
<dbReference type="GO" id="GO:0043842">
    <property type="term" value="F:Kdo transferase activity"/>
    <property type="evidence" value="ECO:0007669"/>
    <property type="project" value="UniProtKB-EC"/>
</dbReference>
<evidence type="ECO:0000256" key="8">
    <source>
        <dbReference type="RuleBase" id="RU365103"/>
    </source>
</evidence>
<evidence type="ECO:0000256" key="1">
    <source>
        <dbReference type="ARBA" id="ARBA00003394"/>
    </source>
</evidence>
<keyword evidence="5 8" id="KW-0808">Transferase</keyword>
<evidence type="ECO:0000313" key="11">
    <source>
        <dbReference type="Proteomes" id="UP001310692"/>
    </source>
</evidence>